<keyword evidence="3" id="KW-1185">Reference proteome</keyword>
<dbReference type="Proteomes" id="UP000199297">
    <property type="component" value="Unassembled WGS sequence"/>
</dbReference>
<evidence type="ECO:0000313" key="3">
    <source>
        <dbReference type="Proteomes" id="UP000199297"/>
    </source>
</evidence>
<evidence type="ECO:0000313" key="2">
    <source>
        <dbReference type="EMBL" id="SEK83156.1"/>
    </source>
</evidence>
<dbReference type="AlphaFoldDB" id="A0A1H7K9L9"/>
<dbReference type="STRING" id="641665.GCA_002104455_02733"/>
<dbReference type="EMBL" id="FOBI01000003">
    <property type="protein sequence ID" value="SEK83156.1"/>
    <property type="molecule type" value="Genomic_DNA"/>
</dbReference>
<sequence length="366" mass="41354">MQFIKSLFCWQGLDNRRRFVLITLSCFLAFIIFNESLKSFTSSAIIFLLFLSVITLASTRRRLNDAKLEKKWTLVPTAGFVLVAIIAIFLKHAISYGLFILPLLMVMLLMTYPSRSKSHFILGYAGPVDLSEFQVAKKDKVRSRQRIEPTLHGATSQQAAQVITEQAQTTVQPERQANQARQKDIAETIRLTLLTPKNFRILLVSFSLVFITILALALYFKPTTDANELPNALATEDIAPQPDITPYQHRLTLPDNFTLMFDGNNALVIHWQANVTDKPELWSLASAQGDRSCEHIAFNNAKKIRSMRVSVKESGYYAYFSPLDTKALVKNIAFKNKFSLCGFDFSLKGSQATLGKSNFYANLIDY</sequence>
<proteinExistence type="predicted"/>
<feature type="transmembrane region" description="Helical" evidence="1">
    <location>
        <begin position="20"/>
        <end position="37"/>
    </location>
</feature>
<feature type="transmembrane region" description="Helical" evidence="1">
    <location>
        <begin position="96"/>
        <end position="112"/>
    </location>
</feature>
<keyword evidence="1" id="KW-0472">Membrane</keyword>
<accession>A0A1H7K9L9</accession>
<dbReference type="OrthoDB" id="6396106at2"/>
<feature type="transmembrane region" description="Helical" evidence="1">
    <location>
        <begin position="72"/>
        <end position="90"/>
    </location>
</feature>
<keyword evidence="1" id="KW-0812">Transmembrane</keyword>
<keyword evidence="1" id="KW-1133">Transmembrane helix</keyword>
<evidence type="ECO:0008006" key="4">
    <source>
        <dbReference type="Google" id="ProtNLM"/>
    </source>
</evidence>
<evidence type="ECO:0000256" key="1">
    <source>
        <dbReference type="SAM" id="Phobius"/>
    </source>
</evidence>
<protein>
    <recommendedName>
        <fullName evidence="4">DUF805 domain-containing protein</fullName>
    </recommendedName>
</protein>
<name>A0A1H7K9L9_9GAMM</name>
<feature type="transmembrane region" description="Helical" evidence="1">
    <location>
        <begin position="43"/>
        <end position="60"/>
    </location>
</feature>
<reference evidence="3" key="1">
    <citation type="submission" date="2016-10" db="EMBL/GenBank/DDBJ databases">
        <authorList>
            <person name="Varghese N."/>
            <person name="Submissions S."/>
        </authorList>
    </citation>
    <scope>NUCLEOTIDE SEQUENCE [LARGE SCALE GENOMIC DNA]</scope>
    <source>
        <strain evidence="3">CGMCC 1.9127</strain>
    </source>
</reference>
<feature type="transmembrane region" description="Helical" evidence="1">
    <location>
        <begin position="199"/>
        <end position="220"/>
    </location>
</feature>
<gene>
    <name evidence="2" type="ORF">SAMN05216262_10360</name>
</gene>
<organism evidence="2 3">
    <name type="scientific">Colwellia chukchiensis</name>
    <dbReference type="NCBI Taxonomy" id="641665"/>
    <lineage>
        <taxon>Bacteria</taxon>
        <taxon>Pseudomonadati</taxon>
        <taxon>Pseudomonadota</taxon>
        <taxon>Gammaproteobacteria</taxon>
        <taxon>Alteromonadales</taxon>
        <taxon>Colwelliaceae</taxon>
        <taxon>Colwellia</taxon>
    </lineage>
</organism>
<dbReference type="RefSeq" id="WP_085284261.1">
    <property type="nucleotide sequence ID" value="NZ_FOBI01000003.1"/>
</dbReference>